<evidence type="ECO:0000256" key="7">
    <source>
        <dbReference type="ARBA" id="ARBA00022777"/>
    </source>
</evidence>
<dbReference type="EC" id="2.7.13.3" evidence="3"/>
<dbReference type="Gene3D" id="3.30.565.10">
    <property type="entry name" value="Histidine kinase-like ATPase, C-terminal domain"/>
    <property type="match status" value="1"/>
</dbReference>
<dbReference type="PANTHER" id="PTHR45436">
    <property type="entry name" value="SENSOR HISTIDINE KINASE YKOH"/>
    <property type="match status" value="1"/>
</dbReference>
<comment type="caution">
    <text evidence="11">The sequence shown here is derived from an EMBL/GenBank/DDBJ whole genome shotgun (WGS) entry which is preliminary data.</text>
</comment>
<dbReference type="CDD" id="cd00075">
    <property type="entry name" value="HATPase"/>
    <property type="match status" value="1"/>
</dbReference>
<evidence type="ECO:0000259" key="10">
    <source>
        <dbReference type="PROSITE" id="PS50109"/>
    </source>
</evidence>
<dbReference type="InterPro" id="IPR050428">
    <property type="entry name" value="TCS_sensor_his_kinase"/>
</dbReference>
<evidence type="ECO:0000256" key="1">
    <source>
        <dbReference type="ARBA" id="ARBA00000085"/>
    </source>
</evidence>
<proteinExistence type="predicted"/>
<dbReference type="GO" id="GO:0000155">
    <property type="term" value="F:phosphorelay sensor kinase activity"/>
    <property type="evidence" value="ECO:0007669"/>
    <property type="project" value="InterPro"/>
</dbReference>
<evidence type="ECO:0000256" key="3">
    <source>
        <dbReference type="ARBA" id="ARBA00012438"/>
    </source>
</evidence>
<organism evidence="11">
    <name type="scientific">marine sediment metagenome</name>
    <dbReference type="NCBI Taxonomy" id="412755"/>
    <lineage>
        <taxon>unclassified sequences</taxon>
        <taxon>metagenomes</taxon>
        <taxon>ecological metagenomes</taxon>
    </lineage>
</organism>
<dbReference type="InterPro" id="IPR005467">
    <property type="entry name" value="His_kinase_dom"/>
</dbReference>
<evidence type="ECO:0000256" key="4">
    <source>
        <dbReference type="ARBA" id="ARBA00022553"/>
    </source>
</evidence>
<dbReference type="InterPro" id="IPR004358">
    <property type="entry name" value="Sig_transdc_His_kin-like_C"/>
</dbReference>
<evidence type="ECO:0000256" key="6">
    <source>
        <dbReference type="ARBA" id="ARBA00022692"/>
    </source>
</evidence>
<dbReference type="EMBL" id="LAZR01047464">
    <property type="protein sequence ID" value="KKK94163.1"/>
    <property type="molecule type" value="Genomic_DNA"/>
</dbReference>
<keyword evidence="4" id="KW-0597">Phosphoprotein</keyword>
<dbReference type="InterPro" id="IPR003661">
    <property type="entry name" value="HisK_dim/P_dom"/>
</dbReference>
<comment type="catalytic activity">
    <reaction evidence="1">
        <text>ATP + protein L-histidine = ADP + protein N-phospho-L-histidine.</text>
        <dbReference type="EC" id="2.7.13.3"/>
    </reaction>
</comment>
<dbReference type="SMART" id="SM00387">
    <property type="entry name" value="HATPase_c"/>
    <property type="match status" value="1"/>
</dbReference>
<dbReference type="Gene3D" id="1.10.287.130">
    <property type="match status" value="1"/>
</dbReference>
<evidence type="ECO:0000256" key="5">
    <source>
        <dbReference type="ARBA" id="ARBA00022679"/>
    </source>
</evidence>
<accession>A0A0F8ZK16</accession>
<keyword evidence="9" id="KW-0472">Membrane</keyword>
<evidence type="ECO:0000256" key="9">
    <source>
        <dbReference type="ARBA" id="ARBA00023136"/>
    </source>
</evidence>
<dbReference type="InterPro" id="IPR003594">
    <property type="entry name" value="HATPase_dom"/>
</dbReference>
<keyword evidence="5" id="KW-0808">Transferase</keyword>
<dbReference type="CDD" id="cd00082">
    <property type="entry name" value="HisKA"/>
    <property type="match status" value="1"/>
</dbReference>
<dbReference type="AlphaFoldDB" id="A0A0F8ZK16"/>
<reference evidence="11" key="1">
    <citation type="journal article" date="2015" name="Nature">
        <title>Complex archaea that bridge the gap between prokaryotes and eukaryotes.</title>
        <authorList>
            <person name="Spang A."/>
            <person name="Saw J.H."/>
            <person name="Jorgensen S.L."/>
            <person name="Zaremba-Niedzwiedzka K."/>
            <person name="Martijn J."/>
            <person name="Lind A.E."/>
            <person name="van Eijk R."/>
            <person name="Schleper C."/>
            <person name="Guy L."/>
            <person name="Ettema T.J."/>
        </authorList>
    </citation>
    <scope>NUCLEOTIDE SEQUENCE</scope>
</reference>
<dbReference type="PANTHER" id="PTHR45436:SF5">
    <property type="entry name" value="SENSOR HISTIDINE KINASE TRCS"/>
    <property type="match status" value="1"/>
</dbReference>
<evidence type="ECO:0000256" key="8">
    <source>
        <dbReference type="ARBA" id="ARBA00022989"/>
    </source>
</evidence>
<gene>
    <name evidence="11" type="ORF">LCGC14_2685620</name>
</gene>
<keyword evidence="7" id="KW-0418">Kinase</keyword>
<protein>
    <recommendedName>
        <fullName evidence="3">histidine kinase</fullName>
        <ecNumber evidence="3">2.7.13.3</ecNumber>
    </recommendedName>
</protein>
<evidence type="ECO:0000313" key="11">
    <source>
        <dbReference type="EMBL" id="KKK94163.1"/>
    </source>
</evidence>
<keyword evidence="8" id="KW-1133">Transmembrane helix</keyword>
<dbReference type="Pfam" id="PF02518">
    <property type="entry name" value="HATPase_c"/>
    <property type="match status" value="1"/>
</dbReference>
<dbReference type="InterPro" id="IPR036890">
    <property type="entry name" value="HATPase_C_sf"/>
</dbReference>
<dbReference type="PROSITE" id="PS50109">
    <property type="entry name" value="HIS_KIN"/>
    <property type="match status" value="1"/>
</dbReference>
<dbReference type="PRINTS" id="PR00344">
    <property type="entry name" value="BCTRLSENSOR"/>
</dbReference>
<feature type="domain" description="Histidine kinase" evidence="10">
    <location>
        <begin position="1"/>
        <end position="204"/>
    </location>
</feature>
<sequence length="210" mass="22800">RTPLTSLRTNIETLTRADELPEIERRQLLADVKEQLVELSVLVADLVDLARESSLDRGEDDYTEIRLDTLVEEAVMRARRYARGLAFESALEPCLISGVVARIDRAIANLLDNAIKWSPSGGVVEVSVADGEVVVRDHGSGIDEEDLPHVFDRFYRATSSRGLPGSGLGLAIVKQVAELHGASLSAANAEDGGARIVLRFPILEGAEEKS</sequence>
<dbReference type="SUPFAM" id="SSF55874">
    <property type="entry name" value="ATPase domain of HSP90 chaperone/DNA topoisomerase II/histidine kinase"/>
    <property type="match status" value="1"/>
</dbReference>
<comment type="subcellular location">
    <subcellularLocation>
        <location evidence="2">Membrane</location>
    </subcellularLocation>
</comment>
<keyword evidence="6" id="KW-0812">Transmembrane</keyword>
<name>A0A0F8ZK16_9ZZZZ</name>
<feature type="non-terminal residue" evidence="11">
    <location>
        <position position="1"/>
    </location>
</feature>
<evidence type="ECO:0000256" key="2">
    <source>
        <dbReference type="ARBA" id="ARBA00004370"/>
    </source>
</evidence>
<dbReference type="GO" id="GO:0005886">
    <property type="term" value="C:plasma membrane"/>
    <property type="evidence" value="ECO:0007669"/>
    <property type="project" value="TreeGrafter"/>
</dbReference>
<dbReference type="Pfam" id="PF00512">
    <property type="entry name" value="HisKA"/>
    <property type="match status" value="1"/>
</dbReference>